<comment type="caution">
    <text evidence="1">The sequence shown here is derived from an EMBL/GenBank/DDBJ whole genome shotgun (WGS) entry which is preliminary data.</text>
</comment>
<keyword evidence="2" id="KW-1185">Reference proteome</keyword>
<evidence type="ECO:0000313" key="2">
    <source>
        <dbReference type="Proteomes" id="UP000824120"/>
    </source>
</evidence>
<protein>
    <submittedName>
        <fullName evidence="1">Uncharacterized protein</fullName>
    </submittedName>
</protein>
<name>A0A9J5X2K7_SOLCO</name>
<reference evidence="1 2" key="1">
    <citation type="submission" date="2020-09" db="EMBL/GenBank/DDBJ databases">
        <title>De no assembly of potato wild relative species, Solanum commersonii.</title>
        <authorList>
            <person name="Cho K."/>
        </authorList>
    </citation>
    <scope>NUCLEOTIDE SEQUENCE [LARGE SCALE GENOMIC DNA]</scope>
    <source>
        <strain evidence="1">LZ3.2</strain>
        <tissue evidence="1">Leaf</tissue>
    </source>
</reference>
<dbReference type="EMBL" id="JACXVP010000010">
    <property type="protein sequence ID" value="KAG5582355.1"/>
    <property type="molecule type" value="Genomic_DNA"/>
</dbReference>
<dbReference type="Proteomes" id="UP000824120">
    <property type="component" value="Chromosome 10"/>
</dbReference>
<sequence>MSHVKEKGAKRVYLHLQYFGMYHGYIYSLKKEKRVLHLGEQIGVGKSEREESITSNQYQ</sequence>
<accession>A0A9J5X2K7</accession>
<gene>
    <name evidence="1" type="ORF">H5410_052982</name>
</gene>
<organism evidence="1 2">
    <name type="scientific">Solanum commersonii</name>
    <name type="common">Commerson's wild potato</name>
    <name type="synonym">Commerson's nightshade</name>
    <dbReference type="NCBI Taxonomy" id="4109"/>
    <lineage>
        <taxon>Eukaryota</taxon>
        <taxon>Viridiplantae</taxon>
        <taxon>Streptophyta</taxon>
        <taxon>Embryophyta</taxon>
        <taxon>Tracheophyta</taxon>
        <taxon>Spermatophyta</taxon>
        <taxon>Magnoliopsida</taxon>
        <taxon>eudicotyledons</taxon>
        <taxon>Gunneridae</taxon>
        <taxon>Pentapetalae</taxon>
        <taxon>asterids</taxon>
        <taxon>lamiids</taxon>
        <taxon>Solanales</taxon>
        <taxon>Solanaceae</taxon>
        <taxon>Solanoideae</taxon>
        <taxon>Solaneae</taxon>
        <taxon>Solanum</taxon>
    </lineage>
</organism>
<evidence type="ECO:0000313" key="1">
    <source>
        <dbReference type="EMBL" id="KAG5582355.1"/>
    </source>
</evidence>
<dbReference type="OrthoDB" id="10490959at2759"/>
<dbReference type="AlphaFoldDB" id="A0A9J5X2K7"/>
<proteinExistence type="predicted"/>